<sequence length="88" mass="10015">INARSIVNKTTELEHILTREPDIVIITETWLNPSINDSEIIPPNYTILRNDRPTRGGGVALLMKSGLQYARLDDIKKQESVWCTIQIN</sequence>
<reference evidence="1" key="1">
    <citation type="submission" date="2016-02" db="EMBL/GenBank/DDBJ databases">
        <title>RNAseq analyses of the midgut from blood- or serum-fed Ixodes ricinus ticks.</title>
        <authorList>
            <person name="Perner J."/>
            <person name="Provaznik J."/>
            <person name="Schrenkova J."/>
            <person name="Urbanova V."/>
            <person name="Ribeiro J.M."/>
            <person name="Kopacek P."/>
        </authorList>
    </citation>
    <scope>NUCLEOTIDE SEQUENCE</scope>
    <source>
        <tissue evidence="1">Gut</tissue>
    </source>
</reference>
<accession>A0A131XT23</accession>
<dbReference type="Gene3D" id="3.60.10.10">
    <property type="entry name" value="Endonuclease/exonuclease/phosphatase"/>
    <property type="match status" value="1"/>
</dbReference>
<evidence type="ECO:0000313" key="1">
    <source>
        <dbReference type="EMBL" id="JAP68721.1"/>
    </source>
</evidence>
<dbReference type="PANTHER" id="PTHR33395:SF22">
    <property type="entry name" value="REVERSE TRANSCRIPTASE DOMAIN-CONTAINING PROTEIN"/>
    <property type="match status" value="1"/>
</dbReference>
<dbReference type="InterPro" id="IPR036691">
    <property type="entry name" value="Endo/exonu/phosph_ase_sf"/>
</dbReference>
<organism evidence="1">
    <name type="scientific">Ixodes ricinus</name>
    <name type="common">Common tick</name>
    <name type="synonym">Acarus ricinus</name>
    <dbReference type="NCBI Taxonomy" id="34613"/>
    <lineage>
        <taxon>Eukaryota</taxon>
        <taxon>Metazoa</taxon>
        <taxon>Ecdysozoa</taxon>
        <taxon>Arthropoda</taxon>
        <taxon>Chelicerata</taxon>
        <taxon>Arachnida</taxon>
        <taxon>Acari</taxon>
        <taxon>Parasitiformes</taxon>
        <taxon>Ixodida</taxon>
        <taxon>Ixodoidea</taxon>
        <taxon>Ixodidae</taxon>
        <taxon>Ixodinae</taxon>
        <taxon>Ixodes</taxon>
    </lineage>
</organism>
<dbReference type="PANTHER" id="PTHR33395">
    <property type="entry name" value="TRANSCRIPTASE, PUTATIVE-RELATED-RELATED"/>
    <property type="match status" value="1"/>
</dbReference>
<feature type="non-terminal residue" evidence="1">
    <location>
        <position position="88"/>
    </location>
</feature>
<protein>
    <recommendedName>
        <fullName evidence="2">Endonuclease/reverse transcriptase</fullName>
    </recommendedName>
</protein>
<dbReference type="EMBL" id="GEFM01007075">
    <property type="protein sequence ID" value="JAP68721.1"/>
    <property type="molecule type" value="mRNA"/>
</dbReference>
<evidence type="ECO:0008006" key="2">
    <source>
        <dbReference type="Google" id="ProtNLM"/>
    </source>
</evidence>
<dbReference type="SUPFAM" id="SSF56219">
    <property type="entry name" value="DNase I-like"/>
    <property type="match status" value="1"/>
</dbReference>
<feature type="non-terminal residue" evidence="1">
    <location>
        <position position="1"/>
    </location>
</feature>
<proteinExistence type="evidence at transcript level"/>
<name>A0A131XT23_IXORI</name>
<dbReference type="AlphaFoldDB" id="A0A131XT23"/>